<comment type="caution">
    <text evidence="1">The sequence shown here is derived from an EMBL/GenBank/DDBJ whole genome shotgun (WGS) entry which is preliminary data.</text>
</comment>
<dbReference type="Pfam" id="PF05728">
    <property type="entry name" value="UPF0227"/>
    <property type="match status" value="1"/>
</dbReference>
<dbReference type="Proteomes" id="UP001495147">
    <property type="component" value="Unassembled WGS sequence"/>
</dbReference>
<sequence length="210" mass="22938">MLTHLLYLHGFRSSPQSAKARRMALWAAAQPGLHWACPQLPPGPQAAMDLIDTITASWPAASTAVVGSSLGGYYATALAERRLWRGVLFNPAVEPARDLARQIGLQTCWHDPELAFEFTAEHVAQLQALRPPHSLRQRYLAVIAKGDEVLDWREMQARYREQQLLLLEGGDHGLTDFEPLLPAVEAFLLGENAAPCLPSLTTPGSSSPAA</sequence>
<dbReference type="InterPro" id="IPR008886">
    <property type="entry name" value="UPF0227/Esterase_YqiA"/>
</dbReference>
<reference evidence="1 2" key="1">
    <citation type="submission" date="2024-05" db="EMBL/GenBank/DDBJ databases">
        <title>Roseateles sp. DJS-2-20 16S ribosomal RNA gene Genome sequencing and assembly.</title>
        <authorList>
            <person name="Woo H."/>
        </authorList>
    </citation>
    <scope>NUCLEOTIDE SEQUENCE [LARGE SCALE GENOMIC DNA]</scope>
    <source>
        <strain evidence="1 2">DJS-2-20</strain>
    </source>
</reference>
<dbReference type="SUPFAM" id="SSF53474">
    <property type="entry name" value="alpha/beta-Hydrolases"/>
    <property type="match status" value="1"/>
</dbReference>
<dbReference type="GO" id="GO:0016787">
    <property type="term" value="F:hydrolase activity"/>
    <property type="evidence" value="ECO:0007669"/>
    <property type="project" value="UniProtKB-KW"/>
</dbReference>
<evidence type="ECO:0000313" key="2">
    <source>
        <dbReference type="Proteomes" id="UP001495147"/>
    </source>
</evidence>
<dbReference type="Gene3D" id="3.40.50.1820">
    <property type="entry name" value="alpha/beta hydrolase"/>
    <property type="match status" value="1"/>
</dbReference>
<keyword evidence="2" id="KW-1185">Reference proteome</keyword>
<evidence type="ECO:0000313" key="1">
    <source>
        <dbReference type="EMBL" id="MEO3693219.1"/>
    </source>
</evidence>
<dbReference type="PANTHER" id="PTHR35602:SF3">
    <property type="entry name" value="ESTERASE YQIA"/>
    <property type="match status" value="1"/>
</dbReference>
<dbReference type="InterPro" id="IPR029058">
    <property type="entry name" value="AB_hydrolase_fold"/>
</dbReference>
<proteinExistence type="predicted"/>
<gene>
    <name evidence="1" type="ORF">ABDJ85_17250</name>
</gene>
<dbReference type="EMBL" id="JBDPZD010000006">
    <property type="protein sequence ID" value="MEO3693219.1"/>
    <property type="molecule type" value="Genomic_DNA"/>
</dbReference>
<name>A0ABV0G668_9BURK</name>
<dbReference type="RefSeq" id="WP_347706035.1">
    <property type="nucleotide sequence ID" value="NZ_JBDPZD010000006.1"/>
</dbReference>
<dbReference type="PANTHER" id="PTHR35602">
    <property type="entry name" value="ESTERASE YQIA-RELATED"/>
    <property type="match status" value="1"/>
</dbReference>
<keyword evidence="1" id="KW-0378">Hydrolase</keyword>
<protein>
    <submittedName>
        <fullName evidence="1">YqiA/YcfP family alpha/beta fold hydrolase</fullName>
    </submittedName>
</protein>
<accession>A0ABV0G668</accession>
<organism evidence="1 2">
    <name type="scientific">Roseateles paludis</name>
    <dbReference type="NCBI Taxonomy" id="3145238"/>
    <lineage>
        <taxon>Bacteria</taxon>
        <taxon>Pseudomonadati</taxon>
        <taxon>Pseudomonadota</taxon>
        <taxon>Betaproteobacteria</taxon>
        <taxon>Burkholderiales</taxon>
        <taxon>Sphaerotilaceae</taxon>
        <taxon>Roseateles</taxon>
    </lineage>
</organism>